<keyword evidence="3" id="KW-1185">Reference proteome</keyword>
<organism evidence="2 3">
    <name type="scientific">Ophiocordyceps polyrhachis-furcata BCC 54312</name>
    <dbReference type="NCBI Taxonomy" id="1330021"/>
    <lineage>
        <taxon>Eukaryota</taxon>
        <taxon>Fungi</taxon>
        <taxon>Dikarya</taxon>
        <taxon>Ascomycota</taxon>
        <taxon>Pezizomycotina</taxon>
        <taxon>Sordariomycetes</taxon>
        <taxon>Hypocreomycetidae</taxon>
        <taxon>Hypocreales</taxon>
        <taxon>Ophiocordycipitaceae</taxon>
        <taxon>Ophiocordyceps</taxon>
    </lineage>
</organism>
<accession>A0A367LIN8</accession>
<evidence type="ECO:0000313" key="2">
    <source>
        <dbReference type="EMBL" id="RCI14279.1"/>
    </source>
</evidence>
<evidence type="ECO:0000313" key="3">
    <source>
        <dbReference type="Proteomes" id="UP000253664"/>
    </source>
</evidence>
<dbReference type="OrthoDB" id="9975758at2759"/>
<feature type="compositionally biased region" description="Low complexity" evidence="1">
    <location>
        <begin position="7"/>
        <end position="24"/>
    </location>
</feature>
<dbReference type="EMBL" id="LKCN02000004">
    <property type="protein sequence ID" value="RCI14279.1"/>
    <property type="molecule type" value="Genomic_DNA"/>
</dbReference>
<dbReference type="STRING" id="1330021.A0A367LIN8"/>
<comment type="caution">
    <text evidence="2">The sequence shown here is derived from an EMBL/GenBank/DDBJ whole genome shotgun (WGS) entry which is preliminary data.</text>
</comment>
<protein>
    <submittedName>
        <fullName evidence="2">Uncharacterized protein</fullName>
    </submittedName>
</protein>
<reference evidence="2 3" key="1">
    <citation type="journal article" date="2015" name="BMC Genomics">
        <title>Insights from the genome of Ophiocordyceps polyrhachis-furcata to pathogenicity and host specificity in insect fungi.</title>
        <authorList>
            <person name="Wichadakul D."/>
            <person name="Kobmoo N."/>
            <person name="Ingsriswang S."/>
            <person name="Tangphatsornruang S."/>
            <person name="Chantasingh D."/>
            <person name="Luangsa-ard J.J."/>
            <person name="Eurwilaichitr L."/>
        </authorList>
    </citation>
    <scope>NUCLEOTIDE SEQUENCE [LARGE SCALE GENOMIC DNA]</scope>
    <source>
        <strain evidence="2 3">BCC 54312</strain>
    </source>
</reference>
<feature type="region of interest" description="Disordered" evidence="1">
    <location>
        <begin position="1"/>
        <end position="24"/>
    </location>
</feature>
<name>A0A367LIN8_9HYPO</name>
<dbReference type="AlphaFoldDB" id="A0A367LIN8"/>
<dbReference type="Proteomes" id="UP000253664">
    <property type="component" value="Unassembled WGS sequence"/>
</dbReference>
<evidence type="ECO:0000256" key="1">
    <source>
        <dbReference type="SAM" id="MobiDB-lite"/>
    </source>
</evidence>
<sequence>MSIQLNPPTRYSTSSPPSSSSGPSITWLTSTPWTVTHSTLSMWRTARNVRISYTALPPKNPGGRSRLDDLVEYEPVKTDGVRKTVEGVDTQASVENDAVEQQDGCASWDWRGKRWLSFVSSHWEVLGWGEEEMAGGGGVERWAVTWFAPTLFTKEGLDIYCDRREGLSEETYKSLREAFKALGVSKLVAMVDEHMRPVEIRLPWVEG</sequence>
<proteinExistence type="predicted"/>
<gene>
    <name evidence="2" type="ORF">L249_6135</name>
</gene>